<protein>
    <recommendedName>
        <fullName evidence="3">Carboxylic ester hydrolase</fullName>
        <ecNumber evidence="3">3.1.1.-</ecNumber>
    </recommendedName>
</protein>
<evidence type="ECO:0000259" key="4">
    <source>
        <dbReference type="Pfam" id="PF00135"/>
    </source>
</evidence>
<dbReference type="GO" id="GO:0016787">
    <property type="term" value="F:hydrolase activity"/>
    <property type="evidence" value="ECO:0007669"/>
    <property type="project" value="UniProtKB-KW"/>
</dbReference>
<sequence>MVLLSTRYLGSIQGKTDGHIEEYLGIPYATLTNRWADAVLVSDLDHDIVLDATNYGPTAVSPPSGCDLEFSVMQHSLPRGDLPPSDIGCLNLNISIPHTAEKPPVLPVFVFIHGGGYEIGASSWPQFNLARFVRLSVEMELPVVTVSINYRLGPFGFLTSDELRQRGYKTNNGLRDQRVALHWVARHIADFGGDPENITVAGVSAGGASVMHHLHSVQPLFKRAIVMSGSYFLLPPLPLSKHEENYKEAMAALGLGHLPADERIKALMEIPAQDLASRLPRSVLAAPAIDGDIITECPTFKDLATPNNGYPKGKVWCKELLVGDAQMDGNIIRVLMPGAEVNCAGKFIGVLKTTLHAHPKIAQKILDHYGILPNIPDNQAFTAILDYFNDIAFFMPTLAAACGWAGKAFVYYFNEGNPWNGPSKGRAGHLLDTVYLFQNFSEFLTVEQQALSRRFTDDFIRFCHGRALRGGGGVQSNNFETGFSARVYGSRHVGSGGQVRDVDYPFGGDTDRRGIIWECVRGGEGVSLDQLLEVFHLFRGF</sequence>
<dbReference type="EMBL" id="JBFTWV010000010">
    <property type="protein sequence ID" value="KAL2799014.1"/>
    <property type="molecule type" value="Genomic_DNA"/>
</dbReference>
<evidence type="ECO:0000256" key="1">
    <source>
        <dbReference type="ARBA" id="ARBA00005964"/>
    </source>
</evidence>
<keyword evidence="6" id="KW-1185">Reference proteome</keyword>
<keyword evidence="2 3" id="KW-0378">Hydrolase</keyword>
<evidence type="ECO:0000313" key="6">
    <source>
        <dbReference type="Proteomes" id="UP001610563"/>
    </source>
</evidence>
<dbReference type="Gene3D" id="3.40.50.1820">
    <property type="entry name" value="alpha/beta hydrolase"/>
    <property type="match status" value="1"/>
</dbReference>
<organism evidence="5 6">
    <name type="scientific">Aspergillus keveii</name>
    <dbReference type="NCBI Taxonomy" id="714993"/>
    <lineage>
        <taxon>Eukaryota</taxon>
        <taxon>Fungi</taxon>
        <taxon>Dikarya</taxon>
        <taxon>Ascomycota</taxon>
        <taxon>Pezizomycotina</taxon>
        <taxon>Eurotiomycetes</taxon>
        <taxon>Eurotiomycetidae</taxon>
        <taxon>Eurotiales</taxon>
        <taxon>Aspergillaceae</taxon>
        <taxon>Aspergillus</taxon>
        <taxon>Aspergillus subgen. Nidulantes</taxon>
    </lineage>
</organism>
<dbReference type="SUPFAM" id="SSF53474">
    <property type="entry name" value="alpha/beta-Hydrolases"/>
    <property type="match status" value="1"/>
</dbReference>
<name>A0ABR4GIX7_9EURO</name>
<evidence type="ECO:0000313" key="5">
    <source>
        <dbReference type="EMBL" id="KAL2799014.1"/>
    </source>
</evidence>
<dbReference type="InterPro" id="IPR002018">
    <property type="entry name" value="CarbesteraseB"/>
</dbReference>
<dbReference type="PANTHER" id="PTHR11559">
    <property type="entry name" value="CARBOXYLESTERASE"/>
    <property type="match status" value="1"/>
</dbReference>
<feature type="domain" description="Carboxylesterase type B" evidence="4">
    <location>
        <begin position="6"/>
        <end position="462"/>
    </location>
</feature>
<reference evidence="5 6" key="1">
    <citation type="submission" date="2024-07" db="EMBL/GenBank/DDBJ databases">
        <title>Section-level genome sequencing and comparative genomics of Aspergillus sections Usti and Cavernicolus.</title>
        <authorList>
            <consortium name="Lawrence Berkeley National Laboratory"/>
            <person name="Nybo J.L."/>
            <person name="Vesth T.C."/>
            <person name="Theobald S."/>
            <person name="Frisvad J.C."/>
            <person name="Larsen T.O."/>
            <person name="Kjaerboelling I."/>
            <person name="Rothschild-Mancinelli K."/>
            <person name="Lyhne E.K."/>
            <person name="Kogle M.E."/>
            <person name="Barry K."/>
            <person name="Clum A."/>
            <person name="Na H."/>
            <person name="Ledsgaard L."/>
            <person name="Lin J."/>
            <person name="Lipzen A."/>
            <person name="Kuo A."/>
            <person name="Riley R."/>
            <person name="Mondo S."/>
            <person name="Labutti K."/>
            <person name="Haridas S."/>
            <person name="Pangalinan J."/>
            <person name="Salamov A.A."/>
            <person name="Simmons B.A."/>
            <person name="Magnuson J.K."/>
            <person name="Chen J."/>
            <person name="Drula E."/>
            <person name="Henrissat B."/>
            <person name="Wiebenga A."/>
            <person name="Lubbers R.J."/>
            <person name="Gomes A.C."/>
            <person name="Makela M.R."/>
            <person name="Stajich J."/>
            <person name="Grigoriev I.V."/>
            <person name="Mortensen U.H."/>
            <person name="De Vries R.P."/>
            <person name="Baker S.E."/>
            <person name="Andersen M.R."/>
        </authorList>
    </citation>
    <scope>NUCLEOTIDE SEQUENCE [LARGE SCALE GENOMIC DNA]</scope>
    <source>
        <strain evidence="5 6">CBS 209.92</strain>
    </source>
</reference>
<gene>
    <name evidence="5" type="ORF">BJX66DRAFT_322506</name>
</gene>
<accession>A0ABR4GIX7</accession>
<dbReference type="PROSITE" id="PS00122">
    <property type="entry name" value="CARBOXYLESTERASE_B_1"/>
    <property type="match status" value="1"/>
</dbReference>
<evidence type="ECO:0000256" key="2">
    <source>
        <dbReference type="ARBA" id="ARBA00022801"/>
    </source>
</evidence>
<evidence type="ECO:0000256" key="3">
    <source>
        <dbReference type="RuleBase" id="RU361235"/>
    </source>
</evidence>
<dbReference type="Pfam" id="PF00135">
    <property type="entry name" value="COesterase"/>
    <property type="match status" value="1"/>
</dbReference>
<dbReference type="EC" id="3.1.1.-" evidence="3"/>
<comment type="caution">
    <text evidence="5">The sequence shown here is derived from an EMBL/GenBank/DDBJ whole genome shotgun (WGS) entry which is preliminary data.</text>
</comment>
<dbReference type="InterPro" id="IPR019826">
    <property type="entry name" value="Carboxylesterase_B_AS"/>
</dbReference>
<proteinExistence type="inferred from homology"/>
<dbReference type="Proteomes" id="UP001610563">
    <property type="component" value="Unassembled WGS sequence"/>
</dbReference>
<dbReference type="InterPro" id="IPR029058">
    <property type="entry name" value="AB_hydrolase_fold"/>
</dbReference>
<comment type="similarity">
    <text evidence="1 3">Belongs to the type-B carboxylesterase/lipase family.</text>
</comment>
<dbReference type="InterPro" id="IPR050309">
    <property type="entry name" value="Type-B_Carboxylest/Lipase"/>
</dbReference>